<evidence type="ECO:0000313" key="8">
    <source>
        <dbReference type="EMBL" id="ALE01305.1"/>
    </source>
</evidence>
<gene>
    <name evidence="8" type="ORF">W908_01000</name>
</gene>
<dbReference type="CDD" id="cd01166">
    <property type="entry name" value="KdgK"/>
    <property type="match status" value="1"/>
</dbReference>
<dbReference type="PATRIC" id="fig|1125411.7.peg.197"/>
<proteinExistence type="inferred from homology"/>
<evidence type="ECO:0000259" key="6">
    <source>
        <dbReference type="Pfam" id="PF00294"/>
    </source>
</evidence>
<dbReference type="Pfam" id="PF00294">
    <property type="entry name" value="PfkB"/>
    <property type="match status" value="1"/>
</dbReference>
<keyword evidence="5" id="KW-0067">ATP-binding</keyword>
<dbReference type="EMBL" id="CP006911">
    <property type="protein sequence ID" value="ALE01305.1"/>
    <property type="molecule type" value="Genomic_DNA"/>
</dbReference>
<dbReference type="PROSITE" id="PS00584">
    <property type="entry name" value="PFKB_KINASES_2"/>
    <property type="match status" value="1"/>
</dbReference>
<organism evidence="8 9">
    <name type="scientific">Candidatus Pseudothioglobus singularis PS1</name>
    <dbReference type="NCBI Taxonomy" id="1125411"/>
    <lineage>
        <taxon>Bacteria</taxon>
        <taxon>Pseudomonadati</taxon>
        <taxon>Pseudomonadota</taxon>
        <taxon>Gammaproteobacteria</taxon>
        <taxon>Candidatus Pseudothioglobaceae</taxon>
        <taxon>Candidatus Pseudothioglobus</taxon>
    </lineage>
</organism>
<dbReference type="InterPro" id="IPR018659">
    <property type="entry name" value="DUF2090"/>
</dbReference>
<evidence type="ECO:0000313" key="9">
    <source>
        <dbReference type="Proteomes" id="UP000068905"/>
    </source>
</evidence>
<dbReference type="GO" id="GO:0016301">
    <property type="term" value="F:kinase activity"/>
    <property type="evidence" value="ECO:0007669"/>
    <property type="project" value="UniProtKB-KW"/>
</dbReference>
<feature type="domain" description="Carbohydrate kinase PfkB" evidence="6">
    <location>
        <begin position="5"/>
        <end position="318"/>
    </location>
</feature>
<dbReference type="GO" id="GO:0005524">
    <property type="term" value="F:ATP binding"/>
    <property type="evidence" value="ECO:0007669"/>
    <property type="project" value="UniProtKB-KW"/>
</dbReference>
<keyword evidence="4 8" id="KW-0418">Kinase</keyword>
<dbReference type="KEGG" id="tsn:W908_01000"/>
<dbReference type="PANTHER" id="PTHR43085:SF49">
    <property type="entry name" value="5-DEHYDRO-2-DEOXYGLUCONOKINASE"/>
    <property type="match status" value="1"/>
</dbReference>
<evidence type="ECO:0000256" key="3">
    <source>
        <dbReference type="ARBA" id="ARBA00022741"/>
    </source>
</evidence>
<keyword evidence="3" id="KW-0547">Nucleotide-binding</keyword>
<dbReference type="InterPro" id="IPR011611">
    <property type="entry name" value="PfkB_dom"/>
</dbReference>
<dbReference type="InterPro" id="IPR050306">
    <property type="entry name" value="PfkB_Carbo_kinase"/>
</dbReference>
<accession>A0A0M3T1N8</accession>
<sequence length="636" mass="71028">MKSIDIICLGRAAVDFYGQQIGSSLENMGSFAKYLGGSSANIAYGCSKLGLSSAMLTRVGNEHMGRFVRNELESVGVDTSHVITDRERLTGLVVLGIQDKETFPLIFYRKDCADMAISEDDFTKEFIASSRALLITGTHFSSDKTYKTSMKAIEYAKESDTQVIVDIDYRPVLWGLTELGDGESRFVASNDVSLHLQTILPYCDVIVGTEEEIHIAGGSEDTIAALSKIRELSNSIIVLKLGPLGCTVITSDIPNSINDFNVVKGNPVDILNVLGAGDAFMSGFLRGYLRGESLEKSANYANASGALVVSRHGCAPAIPGENELLYYIENAANIPDPTSDITLNHLHRVSFRSKEEQEIFGFAFDHRKQLADLAEIYGEGLSRITELKKLFIRSVENTIEKLNIPEKNIGVLIDDTYGEDALNSIAEKAWWIGRPVELPGSRPLKFEGQQSIGSKLQSWPLSHVVKCLFYYHPDDSDELKIKQEQKVKELYFACIQSGHQLLLEVIPPSEYEMDEEIIPTVLKQFYDLEIKPDWWKLPALKDKSWVQVSDVINSYDSHCQGVLLLGLSAPIDTVRESFSVAAKYNICKGFTVGRTIFYEPAKLWMQHKISDQELVDFVSTNYNELIQSWKKYKEEI</sequence>
<dbReference type="InterPro" id="IPR029056">
    <property type="entry name" value="Ribokinase-like"/>
</dbReference>
<feature type="domain" description="DUF2090" evidence="7">
    <location>
        <begin position="323"/>
        <end position="631"/>
    </location>
</feature>
<dbReference type="Gene3D" id="3.40.1190.20">
    <property type="match status" value="1"/>
</dbReference>
<dbReference type="Pfam" id="PF09863">
    <property type="entry name" value="DUF2090"/>
    <property type="match status" value="1"/>
</dbReference>
<dbReference type="InterPro" id="IPR023314">
    <property type="entry name" value="Myo_inos_IolC-like_sf"/>
</dbReference>
<name>A0A0M3T1N8_9GAMM</name>
<evidence type="ECO:0000256" key="4">
    <source>
        <dbReference type="ARBA" id="ARBA00022777"/>
    </source>
</evidence>
<dbReference type="STRING" id="1125411.W908_01000"/>
<evidence type="ECO:0000256" key="2">
    <source>
        <dbReference type="ARBA" id="ARBA00022679"/>
    </source>
</evidence>
<dbReference type="InterPro" id="IPR030830">
    <property type="entry name" value="Myo_inos_IolC"/>
</dbReference>
<protein>
    <submittedName>
        <fullName evidence="8">5-dehydro-2-deoxygluconokinase</fullName>
    </submittedName>
</protein>
<evidence type="ECO:0000256" key="5">
    <source>
        <dbReference type="ARBA" id="ARBA00022840"/>
    </source>
</evidence>
<dbReference type="RefSeq" id="WP_053819591.1">
    <property type="nucleotide sequence ID" value="NZ_CP006911.1"/>
</dbReference>
<dbReference type="NCBIfam" id="TIGR04382">
    <property type="entry name" value="myo_inos_iolC_N"/>
    <property type="match status" value="1"/>
</dbReference>
<dbReference type="SUPFAM" id="SSF53613">
    <property type="entry name" value="Ribokinase-like"/>
    <property type="match status" value="1"/>
</dbReference>
<dbReference type="PANTHER" id="PTHR43085">
    <property type="entry name" value="HEXOKINASE FAMILY MEMBER"/>
    <property type="match status" value="1"/>
</dbReference>
<dbReference type="OrthoDB" id="9792663at2"/>
<dbReference type="InterPro" id="IPR002173">
    <property type="entry name" value="Carboh/pur_kinase_PfkB_CS"/>
</dbReference>
<comment type="similarity">
    <text evidence="1">Belongs to the carbohydrate kinase PfkB family.</text>
</comment>
<dbReference type="Proteomes" id="UP000068905">
    <property type="component" value="Chromosome"/>
</dbReference>
<evidence type="ECO:0000259" key="7">
    <source>
        <dbReference type="Pfam" id="PF09863"/>
    </source>
</evidence>
<keyword evidence="9" id="KW-1185">Reference proteome</keyword>
<keyword evidence="2" id="KW-0808">Transferase</keyword>
<dbReference type="AlphaFoldDB" id="A0A0M3T1N8"/>
<dbReference type="InterPro" id="IPR013785">
    <property type="entry name" value="Aldolase_TIM"/>
</dbReference>
<dbReference type="Gene3D" id="3.20.20.70">
    <property type="entry name" value="Aldolase class I"/>
    <property type="match status" value="1"/>
</dbReference>
<evidence type="ECO:0000256" key="1">
    <source>
        <dbReference type="ARBA" id="ARBA00010688"/>
    </source>
</evidence>
<reference evidence="8 9" key="1">
    <citation type="journal article" date="2015" name="Genome Announc.">
        <title>Genome Sequence of 'Candidatus Thioglobus singularis' Strain PS1, a Mixotroph from the SUP05 Clade of Marine Gammaproteobacteria.</title>
        <authorList>
            <person name="Marshall K.T."/>
            <person name="Morris R.M."/>
        </authorList>
    </citation>
    <scope>NUCLEOTIDE SEQUENCE [LARGE SCALE GENOMIC DNA]</scope>
    <source>
        <strain evidence="8 9">PS1</strain>
    </source>
</reference>
<dbReference type="Gene3D" id="2.20.150.10">
    <property type="entry name" value="putative 5-dehydro-2- deoxygluconokinase"/>
    <property type="match status" value="1"/>
</dbReference>